<comment type="caution">
    <text evidence="5">The sequence shown here is derived from an EMBL/GenBank/DDBJ whole genome shotgun (WGS) entry which is preliminary data.</text>
</comment>
<dbReference type="Proteomes" id="UP000031737">
    <property type="component" value="Unassembled WGS sequence"/>
</dbReference>
<dbReference type="Pfam" id="PF00501">
    <property type="entry name" value="AMP-binding"/>
    <property type="match status" value="1"/>
</dbReference>
<protein>
    <submittedName>
        <fullName evidence="5">Long-chain-fatty-acid-CoA ligase protein</fullName>
    </submittedName>
</protein>
<evidence type="ECO:0000256" key="1">
    <source>
        <dbReference type="ARBA" id="ARBA00006432"/>
    </source>
</evidence>
<dbReference type="EMBL" id="AUPL01003973">
    <property type="protein sequence ID" value="ESL08326.1"/>
    <property type="molecule type" value="Genomic_DNA"/>
</dbReference>
<feature type="compositionally biased region" description="Low complexity" evidence="2">
    <location>
        <begin position="200"/>
        <end position="218"/>
    </location>
</feature>
<comment type="similarity">
    <text evidence="1">Belongs to the ATP-dependent AMP-binding enzyme family.</text>
</comment>
<evidence type="ECO:0000313" key="5">
    <source>
        <dbReference type="EMBL" id="ESL08326.1"/>
    </source>
</evidence>
<organism evidence="5 6">
    <name type="scientific">Trypanosoma rangeli SC58</name>
    <dbReference type="NCBI Taxonomy" id="429131"/>
    <lineage>
        <taxon>Eukaryota</taxon>
        <taxon>Discoba</taxon>
        <taxon>Euglenozoa</taxon>
        <taxon>Kinetoplastea</taxon>
        <taxon>Metakinetoplastina</taxon>
        <taxon>Trypanosomatida</taxon>
        <taxon>Trypanosomatidae</taxon>
        <taxon>Trypanosoma</taxon>
        <taxon>Herpetosoma</taxon>
    </lineage>
</organism>
<dbReference type="Pfam" id="PF13193">
    <property type="entry name" value="AMP-binding_C"/>
    <property type="match status" value="1"/>
</dbReference>
<proteinExistence type="inferred from homology"/>
<feature type="domain" description="AMP-binding enzyme C-terminal" evidence="4">
    <location>
        <begin position="635"/>
        <end position="726"/>
    </location>
</feature>
<name>A0A061J2F3_TRYRA</name>
<dbReference type="InterPro" id="IPR042099">
    <property type="entry name" value="ANL_N_sf"/>
</dbReference>
<keyword evidence="6" id="KW-1185">Reference proteome</keyword>
<feature type="domain" description="AMP-dependent synthetase/ligase" evidence="3">
    <location>
        <begin position="115"/>
        <end position="573"/>
    </location>
</feature>
<dbReference type="PANTHER" id="PTHR43201">
    <property type="entry name" value="ACYL-COA SYNTHETASE"/>
    <property type="match status" value="1"/>
</dbReference>
<dbReference type="SUPFAM" id="SSF56801">
    <property type="entry name" value="Acetyl-CoA synthetase-like"/>
    <property type="match status" value="2"/>
</dbReference>
<dbReference type="VEuPathDB" id="TriTrypDB:TRSC58_03973"/>
<dbReference type="Gene3D" id="3.30.300.30">
    <property type="match status" value="1"/>
</dbReference>
<dbReference type="PANTHER" id="PTHR43201:SF8">
    <property type="entry name" value="ACYL-COA SYNTHETASE FAMILY MEMBER 3"/>
    <property type="match status" value="1"/>
</dbReference>
<sequence length="739" mass="81780">MFCVVRRRLDKVPFATLFGYNSILQSVFSAPVKEEAIVVELPGGRTERYTYGQLQKDVLSMSNVITERREAVTVARGKPSLSWLQQPRPSNVRSIFADGDGGVLSCDFMKDDGQHNVAIIGTTGYTFVVSLLAAWSLNQMAVPIPASQNCTAELSYILEHSRSRAVMGDTVPLKANLPRQYDALLVRSFSSLHNPMAAATTTTTTTTTTTSSSSSSTPSTYDVETLFDVQKLLEKIKEKCEISEAATTVILPDHLLSEEERHQLKDAHDIMNRISDEKAVSEERREALRQYMIREHFKAHCAVTDAEDGTGLFYDTDHLDSLNVVHRLWAEECAARPSKHDDCVMIYTSGTTAKPKGAVHTHASLQNMVRVLRKAWEWSSKDTILHTLPVYHIHGLVNILLCCLASNARCILTKFDDPLRIARRLERGDITLMMGVPTMYTKLIAAVNQKMSPIEQAGFKNAVSQNVRLMVCGSAPLPVPIIQAFREISGHTLLERYGMTEIGMALSQSLRPVEKRIPGTVGSPLPTVRAFVHGASAATGEESGSAGGEGGQGHYDEVGQLAIASKSLFDRYWRNPEETKKVLVVSQEGRRYFDTGDTVGVSTPRNKNEDAIFTILGRASMDILKCRGFKLSALEIEAALISRQDLFFEIVVVGCKDDMLGEEVVAIIAPQPAALQKWSIPPDFDRFESPELNAELKAVARSFLSYYKCPSRFILLPEIPRNPTGKVNKKNLKEKLSLA</sequence>
<keyword evidence="5" id="KW-0436">Ligase</keyword>
<gene>
    <name evidence="5" type="ORF">TRSC58_03973</name>
</gene>
<evidence type="ECO:0000259" key="3">
    <source>
        <dbReference type="Pfam" id="PF00501"/>
    </source>
</evidence>
<accession>A0A061J2F3</accession>
<evidence type="ECO:0000313" key="6">
    <source>
        <dbReference type="Proteomes" id="UP000031737"/>
    </source>
</evidence>
<evidence type="ECO:0000256" key="2">
    <source>
        <dbReference type="SAM" id="MobiDB-lite"/>
    </source>
</evidence>
<dbReference type="Gene3D" id="3.40.50.12780">
    <property type="entry name" value="N-terminal domain of ligase-like"/>
    <property type="match status" value="2"/>
</dbReference>
<dbReference type="GO" id="GO:0031956">
    <property type="term" value="F:medium-chain fatty acid-CoA ligase activity"/>
    <property type="evidence" value="ECO:0007669"/>
    <property type="project" value="TreeGrafter"/>
</dbReference>
<feature type="region of interest" description="Disordered" evidence="2">
    <location>
        <begin position="199"/>
        <end position="218"/>
    </location>
</feature>
<dbReference type="FunFam" id="3.30.300.30:FF:000082">
    <property type="entry name" value="Putative long-chain-fatty-acid-CoA ligase"/>
    <property type="match status" value="1"/>
</dbReference>
<dbReference type="InterPro" id="IPR000873">
    <property type="entry name" value="AMP-dep_synth/lig_dom"/>
</dbReference>
<dbReference type="AlphaFoldDB" id="A0A061J2F3"/>
<evidence type="ECO:0000259" key="4">
    <source>
        <dbReference type="Pfam" id="PF13193"/>
    </source>
</evidence>
<dbReference type="InterPro" id="IPR045851">
    <property type="entry name" value="AMP-bd_C_sf"/>
</dbReference>
<dbReference type="OrthoDB" id="2962993at2759"/>
<reference evidence="5 6" key="1">
    <citation type="submission" date="2013-07" db="EMBL/GenBank/DDBJ databases">
        <authorList>
            <person name="Stoco P.H."/>
            <person name="Wagner G."/>
            <person name="Gerber A."/>
            <person name="Zaha A."/>
            <person name="Thompson C."/>
            <person name="Bartholomeu D.C."/>
            <person name="Luckemeyer D.D."/>
            <person name="Bahia D."/>
            <person name="Loreto E."/>
            <person name="Prestes E.B."/>
            <person name="Lima F.M."/>
            <person name="Rodrigues-Luiz G."/>
            <person name="Vallejo G.A."/>
            <person name="Filho J.F."/>
            <person name="Monteiro K.M."/>
            <person name="Tyler K.M."/>
            <person name="de Almeida L.G."/>
            <person name="Ortiz M.F."/>
            <person name="Siervo M.A."/>
            <person name="de Moraes M.H."/>
            <person name="Cunha O.L."/>
            <person name="Mendonca-Neto R."/>
            <person name="Silva R."/>
            <person name="Teixeira S.M."/>
            <person name="Murta S.M."/>
            <person name="Sincero T.C."/>
            <person name="Mendes T.A."/>
            <person name="Urmenyi T.P."/>
            <person name="Silva V.G."/>
            <person name="da Rocha W.D."/>
            <person name="Andersson B."/>
            <person name="Romanha A.J."/>
            <person name="Steindel M."/>
            <person name="de Vasconcelos A.T."/>
            <person name="Grisard E.C."/>
        </authorList>
    </citation>
    <scope>NUCLEOTIDE SEQUENCE [LARGE SCALE GENOMIC DNA]</scope>
    <source>
        <strain evidence="5 6">SC58</strain>
    </source>
</reference>
<dbReference type="InterPro" id="IPR025110">
    <property type="entry name" value="AMP-bd_C"/>
</dbReference>
<dbReference type="GO" id="GO:0006631">
    <property type="term" value="P:fatty acid metabolic process"/>
    <property type="evidence" value="ECO:0007669"/>
    <property type="project" value="TreeGrafter"/>
</dbReference>